<comment type="caution">
    <text evidence="3">The sequence shown here is derived from an EMBL/GenBank/DDBJ whole genome shotgun (WGS) entry which is preliminary data.</text>
</comment>
<feature type="region of interest" description="Disordered" evidence="1">
    <location>
        <begin position="1"/>
        <end position="26"/>
    </location>
</feature>
<keyword evidence="4" id="KW-1185">Reference proteome</keyword>
<dbReference type="GO" id="GO:0003677">
    <property type="term" value="F:DNA binding"/>
    <property type="evidence" value="ECO:0007669"/>
    <property type="project" value="InterPro"/>
</dbReference>
<dbReference type="CDD" id="cd00093">
    <property type="entry name" value="HTH_XRE"/>
    <property type="match status" value="1"/>
</dbReference>
<protein>
    <submittedName>
        <fullName evidence="3">Transcriptional regulator with XRE-family HTH domain</fullName>
    </submittedName>
</protein>
<organism evidence="3 4">
    <name type="scientific">Kitasatospora atroaurantiaca</name>
    <dbReference type="NCBI Taxonomy" id="285545"/>
    <lineage>
        <taxon>Bacteria</taxon>
        <taxon>Bacillati</taxon>
        <taxon>Actinomycetota</taxon>
        <taxon>Actinomycetes</taxon>
        <taxon>Kitasatosporales</taxon>
        <taxon>Streptomycetaceae</taxon>
        <taxon>Kitasatospora</taxon>
    </lineage>
</organism>
<dbReference type="SMART" id="SM00530">
    <property type="entry name" value="HTH_XRE"/>
    <property type="match status" value="1"/>
</dbReference>
<dbReference type="Proteomes" id="UP000318416">
    <property type="component" value="Unassembled WGS sequence"/>
</dbReference>
<dbReference type="PROSITE" id="PS50943">
    <property type="entry name" value="HTH_CROC1"/>
    <property type="match status" value="1"/>
</dbReference>
<evidence type="ECO:0000313" key="3">
    <source>
        <dbReference type="EMBL" id="TWE19606.1"/>
    </source>
</evidence>
<dbReference type="InterPro" id="IPR010982">
    <property type="entry name" value="Lambda_DNA-bd_dom_sf"/>
</dbReference>
<dbReference type="InterPro" id="IPR032710">
    <property type="entry name" value="NTF2-like_dom_sf"/>
</dbReference>
<evidence type="ECO:0000259" key="2">
    <source>
        <dbReference type="PROSITE" id="PS50943"/>
    </source>
</evidence>
<dbReference type="Gene3D" id="3.10.450.50">
    <property type="match status" value="1"/>
</dbReference>
<feature type="domain" description="HTH cro/C1-type" evidence="2">
    <location>
        <begin position="37"/>
        <end position="91"/>
    </location>
</feature>
<proteinExistence type="predicted"/>
<dbReference type="SUPFAM" id="SSF54427">
    <property type="entry name" value="NTF2-like"/>
    <property type="match status" value="1"/>
</dbReference>
<gene>
    <name evidence="3" type="ORF">FB465_4725</name>
</gene>
<dbReference type="InterPro" id="IPR001387">
    <property type="entry name" value="Cro/C1-type_HTH"/>
</dbReference>
<dbReference type="PANTHER" id="PTHR35010:SF4">
    <property type="entry name" value="BLL5781 PROTEIN"/>
    <property type="match status" value="1"/>
</dbReference>
<dbReference type="SUPFAM" id="SSF47413">
    <property type="entry name" value="lambda repressor-like DNA-binding domains"/>
    <property type="match status" value="1"/>
</dbReference>
<dbReference type="PANTHER" id="PTHR35010">
    <property type="entry name" value="BLL4672 PROTEIN-RELATED"/>
    <property type="match status" value="1"/>
</dbReference>
<dbReference type="Pfam" id="PF13560">
    <property type="entry name" value="HTH_31"/>
    <property type="match status" value="1"/>
</dbReference>
<evidence type="ECO:0000313" key="4">
    <source>
        <dbReference type="Proteomes" id="UP000318416"/>
    </source>
</evidence>
<reference evidence="3 4" key="1">
    <citation type="submission" date="2019-06" db="EMBL/GenBank/DDBJ databases">
        <title>Sequencing the genomes of 1000 actinobacteria strains.</title>
        <authorList>
            <person name="Klenk H.-P."/>
        </authorList>
    </citation>
    <scope>NUCLEOTIDE SEQUENCE [LARGE SCALE GENOMIC DNA]</scope>
    <source>
        <strain evidence="3 4">DSM 41649</strain>
    </source>
</reference>
<dbReference type="Gene3D" id="1.10.260.40">
    <property type="entry name" value="lambda repressor-like DNA-binding domains"/>
    <property type="match status" value="1"/>
</dbReference>
<accession>A0A561EVH1</accession>
<evidence type="ECO:0000256" key="1">
    <source>
        <dbReference type="SAM" id="MobiDB-lite"/>
    </source>
</evidence>
<dbReference type="EMBL" id="VIVR01000001">
    <property type="protein sequence ID" value="TWE19606.1"/>
    <property type="molecule type" value="Genomic_DNA"/>
</dbReference>
<name>A0A561EVH1_9ACTN</name>
<dbReference type="AlphaFoldDB" id="A0A561EVH1"/>
<sequence>MESQNGDGDRHMSTSYMNGVGRRSGHAHIRRPVGELLRHWREQRRLTQGELAIRAEVSTRHLSFVETGRSAPSRGMVRRLAEHLALPPPEWDRLLLAAGFSPDHHLTHQAPNERRPAMAGYNELADRYVALWNEKDPDLVRAAVAELWTEDGEYVNEVVHVRGHQAIAEQVAFAQQYYAERGSFAFRSSNDAVGHHHTVKFGWVLVSTENGEAASIGSNFFVLAEDGRVAGSYQFIDKPPAF</sequence>